<comment type="caution">
    <text evidence="2">The sequence shown here is derived from an EMBL/GenBank/DDBJ whole genome shotgun (WGS) entry which is preliminary data.</text>
</comment>
<feature type="region of interest" description="Disordered" evidence="1">
    <location>
        <begin position="145"/>
        <end position="164"/>
    </location>
</feature>
<dbReference type="EMBL" id="CATOUU010000009">
    <property type="protein sequence ID" value="CAI9912917.1"/>
    <property type="molecule type" value="Genomic_DNA"/>
</dbReference>
<evidence type="ECO:0000313" key="2">
    <source>
        <dbReference type="EMBL" id="CAI9912917.1"/>
    </source>
</evidence>
<sequence length="198" mass="23435">MTTKKRLLINDQIINMSAQEFRIFNSPGTAYIQDRTANLEIPMSDEQFEELSKKIEETLFYSMPLESPIKCPECGAKSYSQYCNECYYFSYFGQKMFMNQVLQLDQSVLPYQMREQALIESLKKQEREINVKLKNKETKVNFADLFGGNEGENEQKEEENDSQMKNEWEFDVQVEYQKEMFEKKLANQMNVMTVEMSD</sequence>
<evidence type="ECO:0000256" key="1">
    <source>
        <dbReference type="SAM" id="MobiDB-lite"/>
    </source>
</evidence>
<keyword evidence="4" id="KW-1185">Reference proteome</keyword>
<evidence type="ECO:0000313" key="4">
    <source>
        <dbReference type="Proteomes" id="UP001642409"/>
    </source>
</evidence>
<organism evidence="2">
    <name type="scientific">Hexamita inflata</name>
    <dbReference type="NCBI Taxonomy" id="28002"/>
    <lineage>
        <taxon>Eukaryota</taxon>
        <taxon>Metamonada</taxon>
        <taxon>Diplomonadida</taxon>
        <taxon>Hexamitidae</taxon>
        <taxon>Hexamitinae</taxon>
        <taxon>Hexamita</taxon>
    </lineage>
</organism>
<reference evidence="2" key="1">
    <citation type="submission" date="2023-06" db="EMBL/GenBank/DDBJ databases">
        <authorList>
            <person name="Kurt Z."/>
        </authorList>
    </citation>
    <scope>NUCLEOTIDE SEQUENCE</scope>
</reference>
<accession>A0AA86N4W2</accession>
<dbReference type="AlphaFoldDB" id="A0AA86N4W2"/>
<dbReference type="Proteomes" id="UP001642409">
    <property type="component" value="Unassembled WGS sequence"/>
</dbReference>
<dbReference type="EMBL" id="CAXDID020000749">
    <property type="protein sequence ID" value="CAL6112854.1"/>
    <property type="molecule type" value="Genomic_DNA"/>
</dbReference>
<feature type="compositionally biased region" description="Acidic residues" evidence="1">
    <location>
        <begin position="151"/>
        <end position="161"/>
    </location>
</feature>
<name>A0AA86N4W2_9EUKA</name>
<proteinExistence type="predicted"/>
<protein>
    <submittedName>
        <fullName evidence="3">Hypothetical_protein</fullName>
    </submittedName>
</protein>
<evidence type="ECO:0000313" key="3">
    <source>
        <dbReference type="EMBL" id="CAL6112854.1"/>
    </source>
</evidence>
<gene>
    <name evidence="2" type="ORF">HINF_LOCUS562</name>
    <name evidence="3" type="ORF">HINF_LOCUS77233</name>
</gene>
<reference evidence="3 4" key="2">
    <citation type="submission" date="2024-07" db="EMBL/GenBank/DDBJ databases">
        <authorList>
            <person name="Akdeniz Z."/>
        </authorList>
    </citation>
    <scope>NUCLEOTIDE SEQUENCE [LARGE SCALE GENOMIC DNA]</scope>
</reference>